<dbReference type="Proteomes" id="UP000663832">
    <property type="component" value="Unassembled WGS sequence"/>
</dbReference>
<keyword evidence="3" id="KW-1185">Reference proteome</keyword>
<protein>
    <submittedName>
        <fullName evidence="2">Uncharacterized protein</fullName>
    </submittedName>
</protein>
<evidence type="ECO:0000313" key="3">
    <source>
        <dbReference type="Proteomes" id="UP000663832"/>
    </source>
</evidence>
<dbReference type="EMBL" id="CAJNOM010001163">
    <property type="protein sequence ID" value="CAF1595873.1"/>
    <property type="molecule type" value="Genomic_DNA"/>
</dbReference>
<dbReference type="Proteomes" id="UP000663877">
    <property type="component" value="Unassembled WGS sequence"/>
</dbReference>
<evidence type="ECO:0000313" key="1">
    <source>
        <dbReference type="EMBL" id="CAF1348531.1"/>
    </source>
</evidence>
<gene>
    <name evidence="1" type="ORF">BJG266_LOCUS34822</name>
    <name evidence="2" type="ORF">QVE165_LOCUS51887</name>
</gene>
<evidence type="ECO:0000313" key="2">
    <source>
        <dbReference type="EMBL" id="CAF1595873.1"/>
    </source>
</evidence>
<comment type="caution">
    <text evidence="2">The sequence shown here is derived from an EMBL/GenBank/DDBJ whole genome shotgun (WGS) entry which is preliminary data.</text>
</comment>
<organism evidence="2 3">
    <name type="scientific">Adineta steineri</name>
    <dbReference type="NCBI Taxonomy" id="433720"/>
    <lineage>
        <taxon>Eukaryota</taxon>
        <taxon>Metazoa</taxon>
        <taxon>Spiralia</taxon>
        <taxon>Gnathifera</taxon>
        <taxon>Rotifera</taxon>
        <taxon>Eurotatoria</taxon>
        <taxon>Bdelloidea</taxon>
        <taxon>Adinetida</taxon>
        <taxon>Adinetidae</taxon>
        <taxon>Adineta</taxon>
    </lineage>
</organism>
<accession>A0A816AGG9</accession>
<proteinExistence type="predicted"/>
<dbReference type="EMBL" id="CAJNOI010000809">
    <property type="protein sequence ID" value="CAF1348531.1"/>
    <property type="molecule type" value="Genomic_DNA"/>
</dbReference>
<sequence>MTNIILIINNQCGLQTLLDYILYLCIQLNEVNHIVLKSNSIYTDSNKQLNSTFKTQLLNTDESISHTFTTDCFPLKKIELHKSRHVMKLNLLDYFYSIFFGKKSIVSF</sequence>
<name>A0A816AGG9_9BILA</name>
<reference evidence="2" key="1">
    <citation type="submission" date="2021-02" db="EMBL/GenBank/DDBJ databases">
        <authorList>
            <person name="Nowell W R."/>
        </authorList>
    </citation>
    <scope>NUCLEOTIDE SEQUENCE</scope>
</reference>
<dbReference type="AlphaFoldDB" id="A0A816AGG9"/>